<evidence type="ECO:0000256" key="6">
    <source>
        <dbReference type="ARBA" id="ARBA00023136"/>
    </source>
</evidence>
<feature type="domain" description="ABC transmembrane type-1" evidence="8">
    <location>
        <begin position="80"/>
        <end position="260"/>
    </location>
</feature>
<feature type="transmembrane region" description="Helical" evidence="7">
    <location>
        <begin position="242"/>
        <end position="264"/>
    </location>
</feature>
<proteinExistence type="inferred from homology"/>
<dbReference type="PANTHER" id="PTHR30151">
    <property type="entry name" value="ALKANE SULFONATE ABC TRANSPORTER-RELATED, MEMBRANE SUBUNIT"/>
    <property type="match status" value="1"/>
</dbReference>
<feature type="transmembrane region" description="Helical" evidence="7">
    <location>
        <begin position="84"/>
        <end position="106"/>
    </location>
</feature>
<evidence type="ECO:0000256" key="1">
    <source>
        <dbReference type="ARBA" id="ARBA00004651"/>
    </source>
</evidence>
<dbReference type="InterPro" id="IPR035906">
    <property type="entry name" value="MetI-like_sf"/>
</dbReference>
<evidence type="ECO:0000259" key="8">
    <source>
        <dbReference type="PROSITE" id="PS50928"/>
    </source>
</evidence>
<keyword evidence="6 7" id="KW-0472">Membrane</keyword>
<evidence type="ECO:0000256" key="5">
    <source>
        <dbReference type="ARBA" id="ARBA00022989"/>
    </source>
</evidence>
<feature type="transmembrane region" description="Helical" evidence="7">
    <location>
        <begin position="21"/>
        <end position="45"/>
    </location>
</feature>
<protein>
    <submittedName>
        <fullName evidence="9">ABC transporter permease subunit</fullName>
    </submittedName>
</protein>
<feature type="transmembrane region" description="Helical" evidence="7">
    <location>
        <begin position="146"/>
        <end position="165"/>
    </location>
</feature>
<comment type="caution">
    <text evidence="9">The sequence shown here is derived from an EMBL/GenBank/DDBJ whole genome shotgun (WGS) entry which is preliminary data.</text>
</comment>
<accession>A0ABR7YYG1</accession>
<name>A0ABR7YYG1_9PSED</name>
<evidence type="ECO:0000256" key="2">
    <source>
        <dbReference type="ARBA" id="ARBA00022448"/>
    </source>
</evidence>
<organism evidence="9 10">
    <name type="scientific">Pseudomonas typographi</name>
    <dbReference type="NCBI Taxonomy" id="2715964"/>
    <lineage>
        <taxon>Bacteria</taxon>
        <taxon>Pseudomonadati</taxon>
        <taxon>Pseudomonadota</taxon>
        <taxon>Gammaproteobacteria</taxon>
        <taxon>Pseudomonadales</taxon>
        <taxon>Pseudomonadaceae</taxon>
        <taxon>Pseudomonas</taxon>
    </lineage>
</organism>
<evidence type="ECO:0000256" key="7">
    <source>
        <dbReference type="RuleBase" id="RU363032"/>
    </source>
</evidence>
<dbReference type="PANTHER" id="PTHR30151:SF0">
    <property type="entry name" value="ABC TRANSPORTER PERMEASE PROTEIN MJ0413-RELATED"/>
    <property type="match status" value="1"/>
</dbReference>
<dbReference type="SUPFAM" id="SSF161098">
    <property type="entry name" value="MetI-like"/>
    <property type="match status" value="1"/>
</dbReference>
<dbReference type="CDD" id="cd06261">
    <property type="entry name" value="TM_PBP2"/>
    <property type="match status" value="1"/>
</dbReference>
<dbReference type="Proteomes" id="UP000805841">
    <property type="component" value="Unassembled WGS sequence"/>
</dbReference>
<reference evidence="9 10" key="1">
    <citation type="journal article" date="2020" name="Insects">
        <title>Bacteria Belonging to Pseudomonas typographi sp. nov. from the Bark Beetle Ips typographus Have Genomic Potential to Aid in the Host Ecology.</title>
        <authorList>
            <person name="Peral-Aranega E."/>
            <person name="Saati-Santamaria Z."/>
            <person name="Kolarik M."/>
            <person name="Rivas R."/>
            <person name="Garcia-Fraile P."/>
        </authorList>
    </citation>
    <scope>NUCLEOTIDE SEQUENCE [LARGE SCALE GENOMIC DNA]</scope>
    <source>
        <strain evidence="9 10">CA3A</strain>
    </source>
</reference>
<sequence length="277" mass="30159">MPELARPLIRHRSPGRGAAGLLAIGRWLVKVAPAVAFCLLAIISWEVMARSLASPLVPGVGKIAGACESIVLSGEAFTQIGITLWRIALGFVLAFVLSLLVGISSARYDPVRVFFEPAILLGLTVPGLVWALLCVIWFGVSLATPVVSIALGITPALVLSVVQGIRGVDPDIIEMAHVYQLPRRTRLMKIWLPALVPSLLNGGRVAFSLAWKVIVLVEIFGLSDGVGYQINSQFSMQNVEGVIAWTLVFWLGMLLLEYAVFQVLDRRLTRWQRRASV</sequence>
<feature type="transmembrane region" description="Helical" evidence="7">
    <location>
        <begin position="190"/>
        <end position="222"/>
    </location>
</feature>
<comment type="similarity">
    <text evidence="7">Belongs to the binding-protein-dependent transport system permease family.</text>
</comment>
<keyword evidence="3" id="KW-1003">Cell membrane</keyword>
<evidence type="ECO:0000313" key="9">
    <source>
        <dbReference type="EMBL" id="MBD1598212.1"/>
    </source>
</evidence>
<comment type="subcellular location">
    <subcellularLocation>
        <location evidence="1 7">Cell membrane</location>
        <topology evidence="1 7">Multi-pass membrane protein</topology>
    </subcellularLocation>
</comment>
<dbReference type="PROSITE" id="PS50928">
    <property type="entry name" value="ABC_TM1"/>
    <property type="match status" value="1"/>
</dbReference>
<feature type="transmembrane region" description="Helical" evidence="7">
    <location>
        <begin position="118"/>
        <end position="140"/>
    </location>
</feature>
<keyword evidence="10" id="KW-1185">Reference proteome</keyword>
<keyword evidence="2 7" id="KW-0813">Transport</keyword>
<dbReference type="RefSeq" id="WP_190418343.1">
    <property type="nucleotide sequence ID" value="NZ_JAAOCA010000006.1"/>
</dbReference>
<evidence type="ECO:0000256" key="4">
    <source>
        <dbReference type="ARBA" id="ARBA00022692"/>
    </source>
</evidence>
<gene>
    <name evidence="9" type="ORF">HAQ05_05775</name>
</gene>
<dbReference type="InterPro" id="IPR000515">
    <property type="entry name" value="MetI-like"/>
</dbReference>
<keyword evidence="4 7" id="KW-0812">Transmembrane</keyword>
<evidence type="ECO:0000313" key="10">
    <source>
        <dbReference type="Proteomes" id="UP000805841"/>
    </source>
</evidence>
<dbReference type="EMBL" id="JAAOCA010000006">
    <property type="protein sequence ID" value="MBD1598212.1"/>
    <property type="molecule type" value="Genomic_DNA"/>
</dbReference>
<dbReference type="Pfam" id="PF00528">
    <property type="entry name" value="BPD_transp_1"/>
    <property type="match status" value="1"/>
</dbReference>
<keyword evidence="5 7" id="KW-1133">Transmembrane helix</keyword>
<evidence type="ECO:0000256" key="3">
    <source>
        <dbReference type="ARBA" id="ARBA00022475"/>
    </source>
</evidence>
<dbReference type="Gene3D" id="1.10.3720.10">
    <property type="entry name" value="MetI-like"/>
    <property type="match status" value="1"/>
</dbReference>